<dbReference type="PATRIC" id="fig|423471.3.peg.4587"/>
<dbReference type="EMBL" id="AESD01000731">
    <property type="protein sequence ID" value="EHJ10339.1"/>
    <property type="molecule type" value="Genomic_DNA"/>
</dbReference>
<dbReference type="GeneID" id="88768258"/>
<comment type="caution">
    <text evidence="2">The sequence shown here is derived from an EMBL/GenBank/DDBJ whole genome shotgun (WGS) entry which is preliminary data.</text>
</comment>
<evidence type="ECO:0000313" key="3">
    <source>
        <dbReference type="Proteomes" id="UP000003477"/>
    </source>
</evidence>
<proteinExistence type="predicted"/>
<dbReference type="Proteomes" id="UP000003477">
    <property type="component" value="Unassembled WGS sequence"/>
</dbReference>
<name>G5JBT3_CROWT</name>
<dbReference type="AlphaFoldDB" id="G5JBT3"/>
<keyword evidence="1" id="KW-0472">Membrane</keyword>
<evidence type="ECO:0000313" key="2">
    <source>
        <dbReference type="EMBL" id="EHJ10339.1"/>
    </source>
</evidence>
<organism evidence="2 3">
    <name type="scientific">Crocosphaera watsonii WH 0003</name>
    <dbReference type="NCBI Taxonomy" id="423471"/>
    <lineage>
        <taxon>Bacteria</taxon>
        <taxon>Bacillati</taxon>
        <taxon>Cyanobacteriota</taxon>
        <taxon>Cyanophyceae</taxon>
        <taxon>Oscillatoriophycideae</taxon>
        <taxon>Chroococcales</taxon>
        <taxon>Aphanothecaceae</taxon>
        <taxon>Crocosphaera</taxon>
    </lineage>
</organism>
<sequence>MSLLEKAKLRGTSDSVSVKDAYGKLVIVCLAGTGLTLIFNFGLLLGIFQVASKQPPTLVQLSNGDSINVIPIDSTERTDQGILTFLNDIFTLTFTWSGTMPDPKNPGQFLVDSGVDINGEDGQRIGKVPTTVWSASLGMELNFRNAFLRQIAELIPQSVFTQKTQVAFVPVSFSTPKQVSPGRWKVRLISNLLFFKDLRQVSEVVPYNVDIYVRSVVPPNPVLVNQLSDQSKSSSATLAQQVAEIRQAALEIDSIVPYRREDLK</sequence>
<reference evidence="2 3" key="1">
    <citation type="journal article" date="2011" name="Front. Microbiol.">
        <title>Two Strains of Crocosphaera watsonii with Highly Conserved Genomes are Distinguished by Strain-Specific Features.</title>
        <authorList>
            <person name="Bench S.R."/>
            <person name="Ilikchyan I.N."/>
            <person name="Tripp H.J."/>
            <person name="Zehr J.P."/>
        </authorList>
    </citation>
    <scope>NUCLEOTIDE SEQUENCE [LARGE SCALE GENOMIC DNA]</scope>
    <source>
        <strain evidence="2 3">WH 0003</strain>
    </source>
</reference>
<protein>
    <submittedName>
        <fullName evidence="2">Uncharacterized protein</fullName>
    </submittedName>
</protein>
<gene>
    <name evidence="2" type="ORF">CWATWH0003_4897</name>
</gene>
<keyword evidence="1" id="KW-1133">Transmembrane helix</keyword>
<evidence type="ECO:0000256" key="1">
    <source>
        <dbReference type="SAM" id="Phobius"/>
    </source>
</evidence>
<feature type="transmembrane region" description="Helical" evidence="1">
    <location>
        <begin position="21"/>
        <end position="48"/>
    </location>
</feature>
<dbReference type="RefSeq" id="WP_007312703.1">
    <property type="nucleotide sequence ID" value="NZ_AESD01000731.1"/>
</dbReference>
<keyword evidence="1" id="KW-0812">Transmembrane</keyword>
<accession>G5JBT3</accession>